<dbReference type="AlphaFoldDB" id="A0A401HND7"/>
<proteinExistence type="predicted"/>
<accession>A0A401HND7</accession>
<organism evidence="1 2">
    <name type="scientific">Methanofervidicoccus abyssi</name>
    <dbReference type="NCBI Taxonomy" id="2082189"/>
    <lineage>
        <taxon>Archaea</taxon>
        <taxon>Methanobacteriati</taxon>
        <taxon>Methanobacteriota</taxon>
        <taxon>Methanomada group</taxon>
        <taxon>Methanococci</taxon>
        <taxon>Methanococcales</taxon>
        <taxon>Methanofervidicoccus</taxon>
    </lineage>
</organism>
<name>A0A401HND7_9EURY</name>
<protein>
    <submittedName>
        <fullName evidence="1">Uncharacterized protein</fullName>
    </submittedName>
</protein>
<dbReference type="OrthoDB" id="66105at2157"/>
<evidence type="ECO:0000313" key="1">
    <source>
        <dbReference type="EMBL" id="GBF35777.1"/>
    </source>
</evidence>
<dbReference type="Proteomes" id="UP000290527">
    <property type="component" value="Unassembled WGS sequence"/>
</dbReference>
<sequence>MNVEIDIFSIKYENKRIDLIGNPYQALKDLEKYLDFITEVCKGICKNNNLIKKEFENLLYYSFLYYLVNWDNIYHSNQVPYINWYNFKNNI</sequence>
<comment type="caution">
    <text evidence="1">The sequence shown here is derived from an EMBL/GenBank/DDBJ whole genome shotgun (WGS) entry which is preliminary data.</text>
</comment>
<evidence type="ECO:0000313" key="2">
    <source>
        <dbReference type="Proteomes" id="UP000290527"/>
    </source>
</evidence>
<reference evidence="1 2" key="1">
    <citation type="journal article" date="2019" name="Int. J. Syst. Evol. Microbiol.">
        <title>Methanofervidicoccus abyssi gen. nov., sp. nov., a hydrogenotrophic methanogen, isolated from a hydrothermal vent chimney in the Mid-Cayman Spreading Center, the Caribbean Sea.</title>
        <authorList>
            <person name="Sakai S."/>
            <person name="Takaki Y."/>
            <person name="Miyazaki M."/>
            <person name="Ogawara M."/>
            <person name="Yanagawa K."/>
            <person name="Miyazaki J."/>
            <person name="Takai K."/>
        </authorList>
    </citation>
    <scope>NUCLEOTIDE SEQUENCE [LARGE SCALE GENOMIC DNA]</scope>
    <source>
        <strain evidence="1 2">HHB</strain>
    </source>
</reference>
<gene>
    <name evidence="1" type="ORF">MHHB_P0002</name>
</gene>
<keyword evidence="2" id="KW-1185">Reference proteome</keyword>
<dbReference type="EMBL" id="BFAX01000001">
    <property type="protein sequence ID" value="GBF35777.1"/>
    <property type="molecule type" value="Genomic_DNA"/>
</dbReference>
<dbReference type="RefSeq" id="WP_131006578.1">
    <property type="nucleotide sequence ID" value="NZ_BFAX01000001.1"/>
</dbReference>